<evidence type="ECO:0000259" key="1">
    <source>
        <dbReference type="Pfam" id="PF00535"/>
    </source>
</evidence>
<feature type="domain" description="Glycosyltransferase 2-like" evidence="1">
    <location>
        <begin position="8"/>
        <end position="169"/>
    </location>
</feature>
<dbReference type="CDD" id="cd00761">
    <property type="entry name" value="Glyco_tranf_GTA_type"/>
    <property type="match status" value="1"/>
</dbReference>
<dbReference type="InterPro" id="IPR001173">
    <property type="entry name" value="Glyco_trans_2-like"/>
</dbReference>
<dbReference type="AlphaFoldDB" id="A0A1M4WRS1"/>
<sequence length="280" mass="32733">MEKNDLVSVVIPYYNNGEIAIRALKSALNQTYKNIEIILIDDGSSDNSFYAIEKFIEDNKLKDVINITQKNKGPSAARNNGVKNGKGKYIAFLDSDDSWVENKLEIQMKHLISNRELGILGSDFTVLTRRNNKSLNKDIFKEITFYQRLFKNYFHTSTVIIKREVFDKIGGFNEEQRYAEDQLLFTKAFRISKGGKIEMPLVNIYKEMYGESGLSKNLKVLEKYEINNFKILRDENSINDKKISLILYYIARIFSYLKYIRRIFITKIRRFKINSYGKSL</sequence>
<dbReference type="STRING" id="1533.SAMN05443638_11367"/>
<protein>
    <submittedName>
        <fullName evidence="2">Glycosyl transferase family 2</fullName>
    </submittedName>
</protein>
<evidence type="ECO:0000313" key="2">
    <source>
        <dbReference type="EMBL" id="SHE83682.1"/>
    </source>
</evidence>
<dbReference type="OrthoDB" id="9785185at2"/>
<reference evidence="2 3" key="1">
    <citation type="submission" date="2016-11" db="EMBL/GenBank/DDBJ databases">
        <authorList>
            <person name="Jaros S."/>
            <person name="Januszkiewicz K."/>
            <person name="Wedrychowicz H."/>
        </authorList>
    </citation>
    <scope>NUCLEOTIDE SEQUENCE [LARGE SCALE GENOMIC DNA]</scope>
    <source>
        <strain evidence="2 3">DSM 2631</strain>
    </source>
</reference>
<dbReference type="SUPFAM" id="SSF53448">
    <property type="entry name" value="Nucleotide-diphospho-sugar transferases"/>
    <property type="match status" value="1"/>
</dbReference>
<proteinExistence type="predicted"/>
<evidence type="ECO:0000313" key="3">
    <source>
        <dbReference type="Proteomes" id="UP000184035"/>
    </source>
</evidence>
<dbReference type="PANTHER" id="PTHR22916">
    <property type="entry name" value="GLYCOSYLTRANSFERASE"/>
    <property type="match status" value="1"/>
</dbReference>
<gene>
    <name evidence="2" type="ORF">SAMN05443638_11367</name>
</gene>
<dbReference type="RefSeq" id="WP_072896027.1">
    <property type="nucleotide sequence ID" value="NZ_FQVM01000013.1"/>
</dbReference>
<keyword evidence="3" id="KW-1185">Reference proteome</keyword>
<dbReference type="InterPro" id="IPR029044">
    <property type="entry name" value="Nucleotide-diphossugar_trans"/>
</dbReference>
<keyword evidence="2" id="KW-0808">Transferase</keyword>
<dbReference type="GO" id="GO:0016758">
    <property type="term" value="F:hexosyltransferase activity"/>
    <property type="evidence" value="ECO:0007669"/>
    <property type="project" value="UniProtKB-ARBA"/>
</dbReference>
<dbReference type="PANTHER" id="PTHR22916:SF3">
    <property type="entry name" value="UDP-GLCNAC:BETAGAL BETA-1,3-N-ACETYLGLUCOSAMINYLTRANSFERASE-LIKE PROTEIN 1"/>
    <property type="match status" value="1"/>
</dbReference>
<dbReference type="Gene3D" id="3.90.550.10">
    <property type="entry name" value="Spore Coat Polysaccharide Biosynthesis Protein SpsA, Chain A"/>
    <property type="match status" value="1"/>
</dbReference>
<organism evidence="2 3">
    <name type="scientific">Clostridium fallax</name>
    <dbReference type="NCBI Taxonomy" id="1533"/>
    <lineage>
        <taxon>Bacteria</taxon>
        <taxon>Bacillati</taxon>
        <taxon>Bacillota</taxon>
        <taxon>Clostridia</taxon>
        <taxon>Eubacteriales</taxon>
        <taxon>Clostridiaceae</taxon>
        <taxon>Clostridium</taxon>
    </lineage>
</organism>
<dbReference type="EMBL" id="FQVM01000013">
    <property type="protein sequence ID" value="SHE83682.1"/>
    <property type="molecule type" value="Genomic_DNA"/>
</dbReference>
<accession>A0A1M4WRS1</accession>
<name>A0A1M4WRS1_9CLOT</name>
<dbReference type="Pfam" id="PF00535">
    <property type="entry name" value="Glycos_transf_2"/>
    <property type="match status" value="1"/>
</dbReference>
<dbReference type="Proteomes" id="UP000184035">
    <property type="component" value="Unassembled WGS sequence"/>
</dbReference>